<name>A0AAW0JV84_MYOGA</name>
<dbReference type="Gene3D" id="1.20.5.430">
    <property type="match status" value="1"/>
</dbReference>
<evidence type="ECO:0000256" key="4">
    <source>
        <dbReference type="ARBA" id="ARBA00037689"/>
    </source>
</evidence>
<proteinExistence type="inferred from homology"/>
<protein>
    <recommendedName>
        <fullName evidence="6">Heat shock factor-binding protein 1</fullName>
    </recommendedName>
</protein>
<keyword evidence="3" id="KW-0539">Nucleus</keyword>
<evidence type="ECO:0000256" key="1">
    <source>
        <dbReference type="ARBA" id="ARBA00004123"/>
    </source>
</evidence>
<reference evidence="8 9" key="1">
    <citation type="journal article" date="2023" name="bioRxiv">
        <title>Conserved and derived expression patterns and positive selection on dental genes reveal complex evolutionary context of ever-growing rodent molars.</title>
        <authorList>
            <person name="Calamari Z.T."/>
            <person name="Song A."/>
            <person name="Cohen E."/>
            <person name="Akter M."/>
            <person name="Roy R.D."/>
            <person name="Hallikas O."/>
            <person name="Christensen M.M."/>
            <person name="Li P."/>
            <person name="Marangoni P."/>
            <person name="Jernvall J."/>
            <person name="Klein O.D."/>
        </authorList>
    </citation>
    <scope>NUCLEOTIDE SEQUENCE [LARGE SCALE GENOMIC DNA]</scope>
    <source>
        <strain evidence="8">V071</strain>
    </source>
</reference>
<comment type="subcellular location">
    <subcellularLocation>
        <location evidence="1">Nucleus</location>
    </subcellularLocation>
</comment>
<evidence type="ECO:0000256" key="3">
    <source>
        <dbReference type="ARBA" id="ARBA00023242"/>
    </source>
</evidence>
<dbReference type="PANTHER" id="PTHR19424">
    <property type="entry name" value="HEAT SHOCK FACTOR BINDING PROTEIN 1"/>
    <property type="match status" value="1"/>
</dbReference>
<evidence type="ECO:0000256" key="6">
    <source>
        <dbReference type="ARBA" id="ARBA00039223"/>
    </source>
</evidence>
<comment type="subunit">
    <text evidence="5">Homohexamer. Associates with heptad repeats of HSF1 trimers and probably also HSF1 monomers, and with HSP70. Association with HSF1 trimers and HSP70 coincides with attenuation of heat shock response and the conversion of HSF1 trimer to monomer.</text>
</comment>
<dbReference type="GO" id="GO:0005829">
    <property type="term" value="C:cytosol"/>
    <property type="evidence" value="ECO:0007669"/>
    <property type="project" value="TreeGrafter"/>
</dbReference>
<comment type="similarity">
    <text evidence="2">Belongs to the HSBP1 family.</text>
</comment>
<dbReference type="InterPro" id="IPR009643">
    <property type="entry name" value="HS1-bd"/>
</dbReference>
<comment type="function">
    <text evidence="4">Negative regulator of the heat shock response. Negatively affects HSF1 DNA-binding activity. May have a role in the suppression of the activation of the stress response during the aging process.</text>
</comment>
<dbReference type="GO" id="GO:0070370">
    <property type="term" value="P:cellular heat acclimation"/>
    <property type="evidence" value="ECO:0007669"/>
    <property type="project" value="TreeGrafter"/>
</dbReference>
<dbReference type="PANTHER" id="PTHR19424:SF3">
    <property type="entry name" value="HEAT SHOCK FACTOR-BINDING PROTEIN 1"/>
    <property type="match status" value="1"/>
</dbReference>
<keyword evidence="9" id="KW-1185">Reference proteome</keyword>
<evidence type="ECO:0000313" key="9">
    <source>
        <dbReference type="Proteomes" id="UP001488838"/>
    </source>
</evidence>
<dbReference type="GO" id="GO:0005634">
    <property type="term" value="C:nucleus"/>
    <property type="evidence" value="ECO:0007669"/>
    <property type="project" value="UniProtKB-SubCell"/>
</dbReference>
<dbReference type="AlphaFoldDB" id="A0AAW0JV84"/>
<dbReference type="EMBL" id="JBBHLL010000018">
    <property type="protein sequence ID" value="KAK7830318.1"/>
    <property type="molecule type" value="Genomic_DNA"/>
</dbReference>
<evidence type="ECO:0000256" key="5">
    <source>
        <dbReference type="ARBA" id="ARBA00038772"/>
    </source>
</evidence>
<evidence type="ECO:0000256" key="7">
    <source>
        <dbReference type="SAM" id="MobiDB-lite"/>
    </source>
</evidence>
<feature type="non-terminal residue" evidence="8">
    <location>
        <position position="114"/>
    </location>
</feature>
<evidence type="ECO:0000256" key="2">
    <source>
        <dbReference type="ARBA" id="ARBA00006349"/>
    </source>
</evidence>
<sequence length="114" mass="12652">MNDGNYSAHDASRSHIAAKLGTGEMAETDPKTMQDITLVVETLLQQMQDKFQIIRIDDLEKNIADLMTQAGVEELEGENKIPTAQKNVVTEGTSHEELLLVCEQLGGTHAWSWQ</sequence>
<dbReference type="Proteomes" id="UP001488838">
    <property type="component" value="Unassembled WGS sequence"/>
</dbReference>
<organism evidence="8 9">
    <name type="scientific">Myodes glareolus</name>
    <name type="common">Bank vole</name>
    <name type="synonym">Clethrionomys glareolus</name>
    <dbReference type="NCBI Taxonomy" id="447135"/>
    <lineage>
        <taxon>Eukaryota</taxon>
        <taxon>Metazoa</taxon>
        <taxon>Chordata</taxon>
        <taxon>Craniata</taxon>
        <taxon>Vertebrata</taxon>
        <taxon>Euteleostomi</taxon>
        <taxon>Mammalia</taxon>
        <taxon>Eutheria</taxon>
        <taxon>Euarchontoglires</taxon>
        <taxon>Glires</taxon>
        <taxon>Rodentia</taxon>
        <taxon>Myomorpha</taxon>
        <taxon>Muroidea</taxon>
        <taxon>Cricetidae</taxon>
        <taxon>Arvicolinae</taxon>
        <taxon>Myodes</taxon>
    </lineage>
</organism>
<feature type="region of interest" description="Disordered" evidence="7">
    <location>
        <begin position="1"/>
        <end position="28"/>
    </location>
</feature>
<dbReference type="GO" id="GO:0003714">
    <property type="term" value="F:transcription corepressor activity"/>
    <property type="evidence" value="ECO:0007669"/>
    <property type="project" value="InterPro"/>
</dbReference>
<evidence type="ECO:0000313" key="8">
    <source>
        <dbReference type="EMBL" id="KAK7830318.1"/>
    </source>
</evidence>
<gene>
    <name evidence="8" type="ORF">U0070_018826</name>
</gene>
<accession>A0AAW0JV84</accession>
<comment type="caution">
    <text evidence="8">The sequence shown here is derived from an EMBL/GenBank/DDBJ whole genome shotgun (WGS) entry which is preliminary data.</text>
</comment>